<name>A0A4C1VZ77_EUMVA</name>
<keyword evidence="2" id="KW-1185">Reference proteome</keyword>
<dbReference type="EMBL" id="BGZK01000430">
    <property type="protein sequence ID" value="GBP43125.1"/>
    <property type="molecule type" value="Genomic_DNA"/>
</dbReference>
<accession>A0A4C1VZ77</accession>
<evidence type="ECO:0000313" key="2">
    <source>
        <dbReference type="Proteomes" id="UP000299102"/>
    </source>
</evidence>
<reference evidence="1 2" key="1">
    <citation type="journal article" date="2019" name="Commun. Biol.">
        <title>The bagworm genome reveals a unique fibroin gene that provides high tensile strength.</title>
        <authorList>
            <person name="Kono N."/>
            <person name="Nakamura H."/>
            <person name="Ohtoshi R."/>
            <person name="Tomita M."/>
            <person name="Numata K."/>
            <person name="Arakawa K."/>
        </authorList>
    </citation>
    <scope>NUCLEOTIDE SEQUENCE [LARGE SCALE GENOMIC DNA]</scope>
</reference>
<dbReference type="Proteomes" id="UP000299102">
    <property type="component" value="Unassembled WGS sequence"/>
</dbReference>
<proteinExistence type="predicted"/>
<organism evidence="1 2">
    <name type="scientific">Eumeta variegata</name>
    <name type="common">Bagworm moth</name>
    <name type="synonym">Eumeta japonica</name>
    <dbReference type="NCBI Taxonomy" id="151549"/>
    <lineage>
        <taxon>Eukaryota</taxon>
        <taxon>Metazoa</taxon>
        <taxon>Ecdysozoa</taxon>
        <taxon>Arthropoda</taxon>
        <taxon>Hexapoda</taxon>
        <taxon>Insecta</taxon>
        <taxon>Pterygota</taxon>
        <taxon>Neoptera</taxon>
        <taxon>Endopterygota</taxon>
        <taxon>Lepidoptera</taxon>
        <taxon>Glossata</taxon>
        <taxon>Ditrysia</taxon>
        <taxon>Tineoidea</taxon>
        <taxon>Psychidae</taxon>
        <taxon>Oiketicinae</taxon>
        <taxon>Eumeta</taxon>
    </lineage>
</organism>
<sequence length="66" mass="7175">MSDFQGLMIEPEVNESSGGLPPTHTLLYQPFPSPSAHSLLHQISYACPRDRQCTGDSFGVANVGER</sequence>
<comment type="caution">
    <text evidence="1">The sequence shown here is derived from an EMBL/GenBank/DDBJ whole genome shotgun (WGS) entry which is preliminary data.</text>
</comment>
<gene>
    <name evidence="1" type="ORF">EVAR_40565_1</name>
</gene>
<dbReference type="AlphaFoldDB" id="A0A4C1VZ77"/>
<evidence type="ECO:0000313" key="1">
    <source>
        <dbReference type="EMBL" id="GBP43125.1"/>
    </source>
</evidence>
<protein>
    <submittedName>
        <fullName evidence="1">Uncharacterized protein</fullName>
    </submittedName>
</protein>